<evidence type="ECO:0000313" key="3">
    <source>
        <dbReference type="Proteomes" id="UP001198602"/>
    </source>
</evidence>
<proteinExistence type="predicted"/>
<protein>
    <submittedName>
        <fullName evidence="2">DUF551 domain-containing protein</fullName>
    </submittedName>
</protein>
<accession>A0ABS7YGG0</accession>
<keyword evidence="3" id="KW-1185">Reference proteome</keyword>
<dbReference type="Proteomes" id="UP001198602">
    <property type="component" value="Unassembled WGS sequence"/>
</dbReference>
<dbReference type="Pfam" id="PF04448">
    <property type="entry name" value="DUF551"/>
    <property type="match status" value="1"/>
</dbReference>
<reference evidence="2 3" key="1">
    <citation type="submission" date="2021-07" db="EMBL/GenBank/DDBJ databases">
        <title>Characterization of Violacein-producing bacteria and related species.</title>
        <authorList>
            <person name="Wilson H.S."/>
            <person name="De Leon M.E."/>
        </authorList>
    </citation>
    <scope>NUCLEOTIDE SEQUENCE [LARGE SCALE GENOMIC DNA]</scope>
    <source>
        <strain evidence="2 3">HSC-2F05</strain>
    </source>
</reference>
<dbReference type="InterPro" id="IPR007539">
    <property type="entry name" value="DUF551"/>
</dbReference>
<feature type="domain" description="DUF551" evidence="1">
    <location>
        <begin position="6"/>
        <end position="61"/>
    </location>
</feature>
<organism evidence="2 3">
    <name type="scientific">Massilia hydrophila</name>
    <dbReference type="NCBI Taxonomy" id="3044279"/>
    <lineage>
        <taxon>Bacteria</taxon>
        <taxon>Pseudomonadati</taxon>
        <taxon>Pseudomonadota</taxon>
        <taxon>Betaproteobacteria</taxon>
        <taxon>Burkholderiales</taxon>
        <taxon>Oxalobacteraceae</taxon>
        <taxon>Telluria group</taxon>
        <taxon>Massilia</taxon>
    </lineage>
</organism>
<gene>
    <name evidence="2" type="ORF">LE190_16020</name>
</gene>
<dbReference type="EMBL" id="JAHYBX010000007">
    <property type="protein sequence ID" value="MCA1857420.1"/>
    <property type="molecule type" value="Genomic_DNA"/>
</dbReference>
<evidence type="ECO:0000259" key="1">
    <source>
        <dbReference type="Pfam" id="PF04448"/>
    </source>
</evidence>
<comment type="caution">
    <text evidence="2">The sequence shown here is derived from an EMBL/GenBank/DDBJ whole genome shotgun (WGS) entry which is preliminary data.</text>
</comment>
<evidence type="ECO:0000313" key="2">
    <source>
        <dbReference type="EMBL" id="MCA1857420.1"/>
    </source>
</evidence>
<sequence length="67" mass="7287">MSALAWTDVAAALPDDDTLVLLATDDREVWPGYRDGDIWRSTDAMPVSERVTHWMHLPPAPIAGAAA</sequence>
<name>A0ABS7YGG0_9BURK</name>
<dbReference type="RefSeq" id="WP_225239639.1">
    <property type="nucleotide sequence ID" value="NZ_JAHYBX010000007.1"/>
</dbReference>